<evidence type="ECO:0000256" key="5">
    <source>
        <dbReference type="RuleBase" id="RU362057"/>
    </source>
</evidence>
<evidence type="ECO:0000256" key="4">
    <source>
        <dbReference type="RuleBase" id="RU003718"/>
    </source>
</evidence>
<dbReference type="PANTHER" id="PTHR11926:SF1392">
    <property type="entry name" value="GLYCOSYLTRANSFERASE"/>
    <property type="match status" value="1"/>
</dbReference>
<comment type="similarity">
    <text evidence="1 4">Belongs to the UDP-glycosyltransferase family.</text>
</comment>
<dbReference type="Gene3D" id="3.40.50.2000">
    <property type="entry name" value="Glycogen Phosphorylase B"/>
    <property type="match status" value="2"/>
</dbReference>
<keyword evidence="2 4" id="KW-0328">Glycosyltransferase</keyword>
<organism evidence="6 7">
    <name type="scientific">Rubroshorea leprosula</name>
    <dbReference type="NCBI Taxonomy" id="152421"/>
    <lineage>
        <taxon>Eukaryota</taxon>
        <taxon>Viridiplantae</taxon>
        <taxon>Streptophyta</taxon>
        <taxon>Embryophyta</taxon>
        <taxon>Tracheophyta</taxon>
        <taxon>Spermatophyta</taxon>
        <taxon>Magnoliopsida</taxon>
        <taxon>eudicotyledons</taxon>
        <taxon>Gunneridae</taxon>
        <taxon>Pentapetalae</taxon>
        <taxon>rosids</taxon>
        <taxon>malvids</taxon>
        <taxon>Malvales</taxon>
        <taxon>Dipterocarpaceae</taxon>
        <taxon>Rubroshorea</taxon>
    </lineage>
</organism>
<gene>
    <name evidence="6" type="ORF">SLEP1_g5820</name>
</gene>
<accession>A0AAV5I2T6</accession>
<dbReference type="InterPro" id="IPR035595">
    <property type="entry name" value="UDP_glycos_trans_CS"/>
</dbReference>
<dbReference type="PANTHER" id="PTHR11926">
    <property type="entry name" value="GLUCOSYL/GLUCURONOSYL TRANSFERASES"/>
    <property type="match status" value="1"/>
</dbReference>
<keyword evidence="7" id="KW-1185">Reference proteome</keyword>
<dbReference type="Proteomes" id="UP001054252">
    <property type="component" value="Unassembled WGS sequence"/>
</dbReference>
<evidence type="ECO:0000313" key="7">
    <source>
        <dbReference type="Proteomes" id="UP001054252"/>
    </source>
</evidence>
<dbReference type="PROSITE" id="PS00375">
    <property type="entry name" value="UDPGT"/>
    <property type="match status" value="1"/>
</dbReference>
<dbReference type="EC" id="2.4.1.-" evidence="5"/>
<dbReference type="GO" id="GO:0080043">
    <property type="term" value="F:quercetin 3-O-glucosyltransferase activity"/>
    <property type="evidence" value="ECO:0007669"/>
    <property type="project" value="TreeGrafter"/>
</dbReference>
<keyword evidence="3 4" id="KW-0808">Transferase</keyword>
<dbReference type="FunFam" id="3.40.50.2000:FF:000040">
    <property type="entry name" value="UDP-glycosyltransferase 76C1"/>
    <property type="match status" value="1"/>
</dbReference>
<dbReference type="AlphaFoldDB" id="A0AAV5I2T6"/>
<dbReference type="CDD" id="cd03784">
    <property type="entry name" value="GT1_Gtf-like"/>
    <property type="match status" value="1"/>
</dbReference>
<comment type="caution">
    <text evidence="6">The sequence shown here is derived from an EMBL/GenBank/DDBJ whole genome shotgun (WGS) entry which is preliminary data.</text>
</comment>
<dbReference type="InterPro" id="IPR002213">
    <property type="entry name" value="UDP_glucos_trans"/>
</dbReference>
<evidence type="ECO:0000256" key="3">
    <source>
        <dbReference type="ARBA" id="ARBA00022679"/>
    </source>
</evidence>
<dbReference type="GO" id="GO:0080044">
    <property type="term" value="F:quercetin 7-O-glucosyltransferase activity"/>
    <property type="evidence" value="ECO:0007669"/>
    <property type="project" value="TreeGrafter"/>
</dbReference>
<protein>
    <recommendedName>
        <fullName evidence="5">Glycosyltransferase</fullName>
        <ecNumber evidence="5">2.4.1.-</ecNumber>
    </recommendedName>
</protein>
<name>A0AAV5I2T6_9ROSI</name>
<sequence>MSDPEAKCAARLMEDKKQPPHVVIFPLPLQGHVNSMLQLAELLALSGLKVTFLNSPHNHNHLPQFADVPARFTKFPGFEFRTVPDGLADDHPRTGRFLLEMLDGMIVKTKPSLRDLLVDINPSVDCIIGDGILGYLLDIGEELEIPVIQFRTISACCLWVYYRIPDLIGAGEIPVGGNEDMDRLIKMVEGMENFLRGRDLPSFCRAKNLEVEGTRVQTFAQETRRSATAHALILNTFEDLEGPILSHIRTKFPKIYTIGPLHAHLRTKLSEKNLVSSDSLNGIREVDRSCISWLDQQAMHSVVYVSFGSIAGLTREQLLEVWYGLVKSKVRFLWVVRPDSVLGHWGDEDVPVELMEGTEERGYLVDWAPQEEVLDHWAVGGFLTHSGWNSTLESVVAGVPMICWPQFADQHVNSRYVSEVWKIGLDMKDFCDRHVVEKLVNDLMEEKREEFVGSARTMAKLAKESVSFGGSSYCNLDSLIEDIKLMSLKKS</sequence>
<evidence type="ECO:0000313" key="6">
    <source>
        <dbReference type="EMBL" id="GKU92039.1"/>
    </source>
</evidence>
<evidence type="ECO:0000256" key="2">
    <source>
        <dbReference type="ARBA" id="ARBA00022676"/>
    </source>
</evidence>
<dbReference type="EMBL" id="BPVZ01000005">
    <property type="protein sequence ID" value="GKU92039.1"/>
    <property type="molecule type" value="Genomic_DNA"/>
</dbReference>
<dbReference type="SUPFAM" id="SSF53756">
    <property type="entry name" value="UDP-Glycosyltransferase/glycogen phosphorylase"/>
    <property type="match status" value="1"/>
</dbReference>
<reference evidence="6 7" key="1">
    <citation type="journal article" date="2021" name="Commun. Biol.">
        <title>The genome of Shorea leprosula (Dipterocarpaceae) highlights the ecological relevance of drought in aseasonal tropical rainforests.</title>
        <authorList>
            <person name="Ng K.K.S."/>
            <person name="Kobayashi M.J."/>
            <person name="Fawcett J.A."/>
            <person name="Hatakeyama M."/>
            <person name="Paape T."/>
            <person name="Ng C.H."/>
            <person name="Ang C.C."/>
            <person name="Tnah L.H."/>
            <person name="Lee C.T."/>
            <person name="Nishiyama T."/>
            <person name="Sese J."/>
            <person name="O'Brien M.J."/>
            <person name="Copetti D."/>
            <person name="Mohd Noor M.I."/>
            <person name="Ong R.C."/>
            <person name="Putra M."/>
            <person name="Sireger I.Z."/>
            <person name="Indrioko S."/>
            <person name="Kosugi Y."/>
            <person name="Izuno A."/>
            <person name="Isagi Y."/>
            <person name="Lee S.L."/>
            <person name="Shimizu K.K."/>
        </authorList>
    </citation>
    <scope>NUCLEOTIDE SEQUENCE [LARGE SCALE GENOMIC DNA]</scope>
    <source>
        <strain evidence="6">214</strain>
    </source>
</reference>
<dbReference type="Pfam" id="PF00201">
    <property type="entry name" value="UDPGT"/>
    <property type="match status" value="1"/>
</dbReference>
<proteinExistence type="inferred from homology"/>
<evidence type="ECO:0000256" key="1">
    <source>
        <dbReference type="ARBA" id="ARBA00009995"/>
    </source>
</evidence>